<dbReference type="PANTHER" id="PTHR43685">
    <property type="entry name" value="GLYCOSYLTRANSFERASE"/>
    <property type="match status" value="1"/>
</dbReference>
<gene>
    <name evidence="2" type="ORF">LNV07_18910</name>
</gene>
<accession>A0ABT2YJD2</accession>
<dbReference type="Proteomes" id="UP001209701">
    <property type="component" value="Unassembled WGS sequence"/>
</dbReference>
<dbReference type="InterPro" id="IPR001173">
    <property type="entry name" value="Glyco_trans_2-like"/>
</dbReference>
<dbReference type="PANTHER" id="PTHR43685:SF3">
    <property type="entry name" value="SLR2126 PROTEIN"/>
    <property type="match status" value="1"/>
</dbReference>
<proteinExistence type="predicted"/>
<comment type="caution">
    <text evidence="2">The sequence shown here is derived from an EMBL/GenBank/DDBJ whole genome shotgun (WGS) entry which is preliminary data.</text>
</comment>
<dbReference type="SUPFAM" id="SSF53448">
    <property type="entry name" value="Nucleotide-diphospho-sugar transferases"/>
    <property type="match status" value="1"/>
</dbReference>
<dbReference type="Pfam" id="PF00535">
    <property type="entry name" value="Glycos_transf_2"/>
    <property type="match status" value="1"/>
</dbReference>
<dbReference type="RefSeq" id="WP_263572733.1">
    <property type="nucleotide sequence ID" value="NZ_JAJIRN010000008.1"/>
</dbReference>
<evidence type="ECO:0000259" key="1">
    <source>
        <dbReference type="Pfam" id="PF00535"/>
    </source>
</evidence>
<name>A0ABT2YJD2_9BURK</name>
<dbReference type="InterPro" id="IPR029044">
    <property type="entry name" value="Nucleotide-diphossugar_trans"/>
</dbReference>
<dbReference type="InterPro" id="IPR050834">
    <property type="entry name" value="Glycosyltransf_2"/>
</dbReference>
<dbReference type="EMBL" id="JAJIRN010000008">
    <property type="protein sequence ID" value="MCV2370155.1"/>
    <property type="molecule type" value="Genomic_DNA"/>
</dbReference>
<dbReference type="Gene3D" id="3.90.550.10">
    <property type="entry name" value="Spore Coat Polysaccharide Biosynthesis Protein SpsA, Chain A"/>
    <property type="match status" value="1"/>
</dbReference>
<sequence length="323" mass="35167">MTPDSTTLGISICICTYRRKDGLARALESLRGLRMPANTAVEVVVVDNDAEASAQALVLALRAEFPLPLNYFCEPRSGVSHARNRCVVEAKGDWIAFIDDDEYAEPGWLCELCTLAMPDSNPGASPSAIATPIDGVFGPVLADFEATPPAWLLASGAHQRPRYPTGAVMSWGDCRSGNVIFRRRLFIAQHGFDARFAATGGEDVDFFWRCRKAGANLIWCDSAIVHESVPAQRLTRAWLLRRAFAGGRTFARLRGLHRGAWSYAPDAAWGLANVLVYTPLALWGRLVGLPRRFAYERKVAGGLGMLLALGLLRTGGEYGTVGK</sequence>
<evidence type="ECO:0000313" key="2">
    <source>
        <dbReference type="EMBL" id="MCV2370155.1"/>
    </source>
</evidence>
<reference evidence="2 3" key="1">
    <citation type="submission" date="2021-11" db="EMBL/GenBank/DDBJ databases">
        <authorList>
            <person name="Liang Q."/>
            <person name="Mou H."/>
            <person name="Liu Z."/>
        </authorList>
    </citation>
    <scope>NUCLEOTIDE SEQUENCE [LARGE SCALE GENOMIC DNA]</scope>
    <source>
        <strain evidence="2 3">CHU3</strain>
    </source>
</reference>
<keyword evidence="3" id="KW-1185">Reference proteome</keyword>
<organism evidence="2 3">
    <name type="scientific">Roseateles oligotrophus</name>
    <dbReference type="NCBI Taxonomy" id="1769250"/>
    <lineage>
        <taxon>Bacteria</taxon>
        <taxon>Pseudomonadati</taxon>
        <taxon>Pseudomonadota</taxon>
        <taxon>Betaproteobacteria</taxon>
        <taxon>Burkholderiales</taxon>
        <taxon>Sphaerotilaceae</taxon>
        <taxon>Roseateles</taxon>
    </lineage>
</organism>
<feature type="domain" description="Glycosyltransferase 2-like" evidence="1">
    <location>
        <begin position="11"/>
        <end position="115"/>
    </location>
</feature>
<protein>
    <submittedName>
        <fullName evidence="2">Glycosyltransferase family 2 protein</fullName>
    </submittedName>
</protein>
<evidence type="ECO:0000313" key="3">
    <source>
        <dbReference type="Proteomes" id="UP001209701"/>
    </source>
</evidence>
<dbReference type="CDD" id="cd00761">
    <property type="entry name" value="Glyco_tranf_GTA_type"/>
    <property type="match status" value="1"/>
</dbReference>